<sequence>MVSYVSLLLYGVGGIVVAGMAILVAFQEKLVYVPVLPGLTKAYPITPARLRLLYEDVWLRSSDGVRLHAWFIKLFPDCKGPTIIFFQENAGNIAHRLEMVCIMLQRLQCNVFMLSYRGYGASDGYPSQHGITKDAQAALDHLVQRTDIDTSRIVVFGRSLGGAVGTVLTKNNPDKVAGLILENTFTSILDMAGVLLPFLKWVIGGSGSKGFKLLNFVVRSPWNTIDVIGEIRQPILFLSGLQDEMVPPFHMQMLYAKAAARNRQCLFVEFPSGMHMDTWLAGGDHYWRTIQKYLEETVPEKKDDESKKDSELSSKQKVMKSSL</sequence>
<dbReference type="PANTHER" id="PTHR12277">
    <property type="entry name" value="ALPHA/BETA HYDROLASE DOMAIN-CONTAINING PROTEIN"/>
    <property type="match status" value="1"/>
</dbReference>
<dbReference type="SUPFAM" id="SSF53474">
    <property type="entry name" value="alpha/beta-Hydrolases"/>
    <property type="match status" value="1"/>
</dbReference>
<dbReference type="AlphaFoldDB" id="A0ABD2U612"/>
<name>A0ABD2U612_9SOLN</name>
<dbReference type="FunFam" id="3.40.50.1820:FF:000298">
    <property type="entry name" value="Bem46-like serine peptidase"/>
    <property type="match status" value="1"/>
</dbReference>
<reference evidence="4 5" key="1">
    <citation type="submission" date="2024-05" db="EMBL/GenBank/DDBJ databases">
        <title>De novo assembly of an allotetraploid wild potato.</title>
        <authorList>
            <person name="Hosaka A.J."/>
        </authorList>
    </citation>
    <scope>NUCLEOTIDE SEQUENCE [LARGE SCALE GENOMIC DNA]</scope>
    <source>
        <tissue evidence="4">Young leaves</tissue>
    </source>
</reference>
<dbReference type="EMBL" id="JBJKTR010000007">
    <property type="protein sequence ID" value="KAL3363387.1"/>
    <property type="molecule type" value="Genomic_DNA"/>
</dbReference>
<evidence type="ECO:0000259" key="3">
    <source>
        <dbReference type="Pfam" id="PF00326"/>
    </source>
</evidence>
<proteinExistence type="predicted"/>
<feature type="compositionally biased region" description="Basic and acidic residues" evidence="1">
    <location>
        <begin position="298"/>
        <end position="314"/>
    </location>
</feature>
<keyword evidence="2" id="KW-0812">Transmembrane</keyword>
<evidence type="ECO:0000256" key="1">
    <source>
        <dbReference type="SAM" id="MobiDB-lite"/>
    </source>
</evidence>
<evidence type="ECO:0000256" key="2">
    <source>
        <dbReference type="SAM" id="Phobius"/>
    </source>
</evidence>
<keyword evidence="5" id="KW-1185">Reference proteome</keyword>
<dbReference type="InterPro" id="IPR001375">
    <property type="entry name" value="Peptidase_S9_cat"/>
</dbReference>
<comment type="caution">
    <text evidence="4">The sequence shown here is derived from an EMBL/GenBank/DDBJ whole genome shotgun (WGS) entry which is preliminary data.</text>
</comment>
<dbReference type="InterPro" id="IPR029058">
    <property type="entry name" value="AB_hydrolase_fold"/>
</dbReference>
<dbReference type="Proteomes" id="UP001627284">
    <property type="component" value="Unassembled WGS sequence"/>
</dbReference>
<keyword evidence="2" id="KW-0472">Membrane</keyword>
<feature type="transmembrane region" description="Helical" evidence="2">
    <location>
        <begin position="7"/>
        <end position="26"/>
    </location>
</feature>
<keyword evidence="2" id="KW-1133">Transmembrane helix</keyword>
<feature type="domain" description="Peptidase S9 prolyl oligopeptidase catalytic" evidence="3">
    <location>
        <begin position="132"/>
        <end position="279"/>
    </location>
</feature>
<dbReference type="PANTHER" id="PTHR12277:SF81">
    <property type="entry name" value="PROTEIN ABHD13"/>
    <property type="match status" value="1"/>
</dbReference>
<feature type="region of interest" description="Disordered" evidence="1">
    <location>
        <begin position="298"/>
        <end position="323"/>
    </location>
</feature>
<protein>
    <recommendedName>
        <fullName evidence="3">Peptidase S9 prolyl oligopeptidase catalytic domain-containing protein</fullName>
    </recommendedName>
</protein>
<organism evidence="4 5">
    <name type="scientific">Solanum stoloniferum</name>
    <dbReference type="NCBI Taxonomy" id="62892"/>
    <lineage>
        <taxon>Eukaryota</taxon>
        <taxon>Viridiplantae</taxon>
        <taxon>Streptophyta</taxon>
        <taxon>Embryophyta</taxon>
        <taxon>Tracheophyta</taxon>
        <taxon>Spermatophyta</taxon>
        <taxon>Magnoliopsida</taxon>
        <taxon>eudicotyledons</taxon>
        <taxon>Gunneridae</taxon>
        <taxon>Pentapetalae</taxon>
        <taxon>asterids</taxon>
        <taxon>lamiids</taxon>
        <taxon>Solanales</taxon>
        <taxon>Solanaceae</taxon>
        <taxon>Solanoideae</taxon>
        <taxon>Solaneae</taxon>
        <taxon>Solanum</taxon>
    </lineage>
</organism>
<evidence type="ECO:0000313" key="4">
    <source>
        <dbReference type="EMBL" id="KAL3363387.1"/>
    </source>
</evidence>
<accession>A0ABD2U612</accession>
<gene>
    <name evidence="4" type="ORF">AABB24_012592</name>
</gene>
<dbReference type="Gene3D" id="3.40.50.1820">
    <property type="entry name" value="alpha/beta hydrolase"/>
    <property type="match status" value="1"/>
</dbReference>
<dbReference type="Pfam" id="PF00326">
    <property type="entry name" value="Peptidase_S9"/>
    <property type="match status" value="1"/>
</dbReference>
<evidence type="ECO:0000313" key="5">
    <source>
        <dbReference type="Proteomes" id="UP001627284"/>
    </source>
</evidence>